<keyword evidence="2" id="KW-0012">Acyltransferase</keyword>
<proteinExistence type="predicted"/>
<dbReference type="STRING" id="504798.SAMN05421871_101488"/>
<dbReference type="Proteomes" id="UP000199651">
    <property type="component" value="Unassembled WGS sequence"/>
</dbReference>
<dbReference type="EMBL" id="FNJB01000011">
    <property type="protein sequence ID" value="SDP64004.1"/>
    <property type="molecule type" value="Genomic_DNA"/>
</dbReference>
<dbReference type="SUPFAM" id="SSF55729">
    <property type="entry name" value="Acyl-CoA N-acyltransferases (Nat)"/>
    <property type="match status" value="1"/>
</dbReference>
<accession>A0A1H0UCU7</accession>
<protein>
    <submittedName>
        <fullName evidence="2">L-amino acid N-acyltransferase YncA</fullName>
    </submittedName>
</protein>
<keyword evidence="3" id="KW-1185">Reference proteome</keyword>
<keyword evidence="2" id="KW-0808">Transferase</keyword>
<evidence type="ECO:0000313" key="3">
    <source>
        <dbReference type="Proteomes" id="UP000199651"/>
    </source>
</evidence>
<evidence type="ECO:0000313" key="2">
    <source>
        <dbReference type="EMBL" id="SDP64004.1"/>
    </source>
</evidence>
<dbReference type="PANTHER" id="PTHR43138:SF1">
    <property type="entry name" value="N-ACETYLTRANSFERASE ACA1"/>
    <property type="match status" value="1"/>
</dbReference>
<feature type="domain" description="N-acetyltransferase" evidence="1">
    <location>
        <begin position="1"/>
        <end position="158"/>
    </location>
</feature>
<dbReference type="AlphaFoldDB" id="A0A1H0UCU7"/>
<dbReference type="PROSITE" id="PS51186">
    <property type="entry name" value="GNAT"/>
    <property type="match status" value="1"/>
</dbReference>
<organism evidence="2 3">
    <name type="scientific">Actinokineospora alba</name>
    <dbReference type="NCBI Taxonomy" id="504798"/>
    <lineage>
        <taxon>Bacteria</taxon>
        <taxon>Bacillati</taxon>
        <taxon>Actinomycetota</taxon>
        <taxon>Actinomycetes</taxon>
        <taxon>Pseudonocardiales</taxon>
        <taxon>Pseudonocardiaceae</taxon>
        <taxon>Actinokineospora</taxon>
    </lineage>
</organism>
<dbReference type="GO" id="GO:0016747">
    <property type="term" value="F:acyltransferase activity, transferring groups other than amino-acyl groups"/>
    <property type="evidence" value="ECO:0007669"/>
    <property type="project" value="InterPro"/>
</dbReference>
<dbReference type="InterPro" id="IPR052742">
    <property type="entry name" value="Mito_N-acetyltransferase"/>
</dbReference>
<dbReference type="Pfam" id="PF00583">
    <property type="entry name" value="Acetyltransf_1"/>
    <property type="match status" value="1"/>
</dbReference>
<dbReference type="CDD" id="cd04301">
    <property type="entry name" value="NAT_SF"/>
    <property type="match status" value="1"/>
</dbReference>
<name>A0A1H0UCU7_9PSEU</name>
<sequence>MRVREAVSADWERIWPLWHRVVATGETYMWDPATDEDSARSVWMLPAPAQVFVAEDEGRIVGTALLKPNQPGLGDHVANAGFMVDQDRAGEGIGRTLAHHVLSAARAQRYQAMQFNAVVSTNTGAIALWASLGFKIVGTVPGAFRHPTQGYADIHIMYRGLVA</sequence>
<dbReference type="OrthoDB" id="9788300at2"/>
<dbReference type="Gene3D" id="3.40.630.30">
    <property type="match status" value="1"/>
</dbReference>
<dbReference type="PANTHER" id="PTHR43138">
    <property type="entry name" value="ACETYLTRANSFERASE, GNAT FAMILY"/>
    <property type="match status" value="1"/>
</dbReference>
<evidence type="ECO:0000259" key="1">
    <source>
        <dbReference type="PROSITE" id="PS51186"/>
    </source>
</evidence>
<dbReference type="InterPro" id="IPR000182">
    <property type="entry name" value="GNAT_dom"/>
</dbReference>
<dbReference type="InterPro" id="IPR016181">
    <property type="entry name" value="Acyl_CoA_acyltransferase"/>
</dbReference>
<dbReference type="RefSeq" id="WP_091381646.1">
    <property type="nucleotide sequence ID" value="NZ_FNDV01000001.1"/>
</dbReference>
<gene>
    <name evidence="2" type="ORF">SAMN05192558_11193</name>
</gene>
<reference evidence="3" key="1">
    <citation type="submission" date="2016-10" db="EMBL/GenBank/DDBJ databases">
        <authorList>
            <person name="Varghese N."/>
            <person name="Submissions S."/>
        </authorList>
    </citation>
    <scope>NUCLEOTIDE SEQUENCE [LARGE SCALE GENOMIC DNA]</scope>
    <source>
        <strain evidence="3">IBRC-M 10655</strain>
    </source>
</reference>